<dbReference type="EMBL" id="KN880503">
    <property type="protein sequence ID" value="KIY68403.1"/>
    <property type="molecule type" value="Genomic_DNA"/>
</dbReference>
<evidence type="ECO:0000313" key="1">
    <source>
        <dbReference type="EMBL" id="KIY68403.1"/>
    </source>
</evidence>
<proteinExistence type="predicted"/>
<organism evidence="1 2">
    <name type="scientific">Cylindrobasidium torrendii FP15055 ss-10</name>
    <dbReference type="NCBI Taxonomy" id="1314674"/>
    <lineage>
        <taxon>Eukaryota</taxon>
        <taxon>Fungi</taxon>
        <taxon>Dikarya</taxon>
        <taxon>Basidiomycota</taxon>
        <taxon>Agaricomycotina</taxon>
        <taxon>Agaricomycetes</taxon>
        <taxon>Agaricomycetidae</taxon>
        <taxon>Agaricales</taxon>
        <taxon>Marasmiineae</taxon>
        <taxon>Physalacriaceae</taxon>
        <taxon>Cylindrobasidium</taxon>
    </lineage>
</organism>
<evidence type="ECO:0008006" key="3">
    <source>
        <dbReference type="Google" id="ProtNLM"/>
    </source>
</evidence>
<sequence length="419" mass="47515">MLDIPLEIKLAIIDDLAETDILDPFSGIALVWPEVMFRIRELRFSNIHLDTTRKVRLLAEALEGLLSLCPIIHTANITSSLFSRHPDSVYDSPDLSRLFRLFKELNTIMIRGIKPLSQPQTVAAFHCLPSTITKVDLHMSSEYHDSATDAWCKAFELLSAFPFVECLGLEYTCHSSITMGEDAITQIVAKPFPFLRTLSLGSSLLKPMEKLIERGLSPNLESLTIEDMIWDHGLVKAFNGLLHCWSDTLQELRIPYPGAVANSAGSLTFFLPPNLDVLEFRITFVASQPGMPDFDDDRYTDFLIRTLEQRCRSGATLRSLVVTMSFSWQKIRKADAAETERFHLLDALLGSRELHVMHLDWHSICGDRLEDIDNDEPPSRETVTQWVYENMFPATCARFLTEDGRHTFGTTATLKSMCW</sequence>
<name>A0A0D7BD32_9AGAR</name>
<reference evidence="1 2" key="1">
    <citation type="journal article" date="2015" name="Fungal Genet. Biol.">
        <title>Evolution of novel wood decay mechanisms in Agaricales revealed by the genome sequences of Fistulina hepatica and Cylindrobasidium torrendii.</title>
        <authorList>
            <person name="Floudas D."/>
            <person name="Held B.W."/>
            <person name="Riley R."/>
            <person name="Nagy L.G."/>
            <person name="Koehler G."/>
            <person name="Ransdell A.S."/>
            <person name="Younus H."/>
            <person name="Chow J."/>
            <person name="Chiniquy J."/>
            <person name="Lipzen A."/>
            <person name="Tritt A."/>
            <person name="Sun H."/>
            <person name="Haridas S."/>
            <person name="LaButti K."/>
            <person name="Ohm R.A."/>
            <person name="Kues U."/>
            <person name="Blanchette R.A."/>
            <person name="Grigoriev I.V."/>
            <person name="Minto R.E."/>
            <person name="Hibbett D.S."/>
        </authorList>
    </citation>
    <scope>NUCLEOTIDE SEQUENCE [LARGE SCALE GENOMIC DNA]</scope>
    <source>
        <strain evidence="1 2">FP15055 ss-10</strain>
    </source>
</reference>
<dbReference type="Proteomes" id="UP000054007">
    <property type="component" value="Unassembled WGS sequence"/>
</dbReference>
<accession>A0A0D7BD32</accession>
<gene>
    <name evidence="1" type="ORF">CYLTODRAFT_421625</name>
</gene>
<dbReference type="AlphaFoldDB" id="A0A0D7BD32"/>
<protein>
    <recommendedName>
        <fullName evidence="3">F-box domain-containing protein</fullName>
    </recommendedName>
</protein>
<keyword evidence="2" id="KW-1185">Reference proteome</keyword>
<dbReference type="Gene3D" id="3.80.10.10">
    <property type="entry name" value="Ribonuclease Inhibitor"/>
    <property type="match status" value="1"/>
</dbReference>
<dbReference type="InterPro" id="IPR032675">
    <property type="entry name" value="LRR_dom_sf"/>
</dbReference>
<evidence type="ECO:0000313" key="2">
    <source>
        <dbReference type="Proteomes" id="UP000054007"/>
    </source>
</evidence>